<reference evidence="2" key="2">
    <citation type="submission" date="2013-07" db="EMBL/GenBank/DDBJ databases">
        <authorList>
            <consortium name="The Broad Institute Genome Sequencing Platform"/>
            <person name="Cuomo C."/>
            <person name="Litvintseva A."/>
            <person name="Chen Y."/>
            <person name="Heitman J."/>
            <person name="Sun S."/>
            <person name="Springer D."/>
            <person name="Dromer F."/>
            <person name="Young S.K."/>
            <person name="Zeng Q."/>
            <person name="Gargeya S."/>
            <person name="Fitzgerald M."/>
            <person name="Abouelleil A."/>
            <person name="Alvarado L."/>
            <person name="Berlin A.M."/>
            <person name="Chapman S.B."/>
            <person name="Dewar J."/>
            <person name="Goldberg J."/>
            <person name="Griggs A."/>
            <person name="Gujja S."/>
            <person name="Hansen M."/>
            <person name="Howarth C."/>
            <person name="Imamovic A."/>
            <person name="Larimer J."/>
            <person name="McCowan C."/>
            <person name="Murphy C."/>
            <person name="Pearson M."/>
            <person name="Priest M."/>
            <person name="Roberts A."/>
            <person name="Saif S."/>
            <person name="Shea T."/>
            <person name="Sykes S."/>
            <person name="Wortman J."/>
            <person name="Nusbaum C."/>
            <person name="Birren B."/>
        </authorList>
    </citation>
    <scope>NUCLEOTIDE SEQUENCE</scope>
    <source>
        <strain evidence="2">CBS 10117</strain>
    </source>
</reference>
<dbReference type="EMBL" id="KI894035">
    <property type="protein sequence ID" value="OBR82707.1"/>
    <property type="molecule type" value="Genomic_DNA"/>
</dbReference>
<accession>A0A1A5ZY20</accession>
<evidence type="ECO:0000313" key="2">
    <source>
        <dbReference type="EMBL" id="WWC65582.1"/>
    </source>
</evidence>
<dbReference type="AlphaFoldDB" id="A0A1A5ZY20"/>
<dbReference type="Proteomes" id="UP000078595">
    <property type="component" value="Chromosome 11"/>
</dbReference>
<dbReference type="VEuPathDB" id="FungiDB:I303_07474"/>
<name>A0A1A5ZY20_9TREE</name>
<dbReference type="KEGG" id="kdj:28971173"/>
<gene>
    <name evidence="1" type="ORF">I303_07474</name>
    <name evidence="2" type="ORF">I303_108200</name>
</gene>
<reference evidence="1" key="1">
    <citation type="submission" date="2013-07" db="EMBL/GenBank/DDBJ databases">
        <title>The Genome Sequence of Cryptococcus dejecticola CBS10117.</title>
        <authorList>
            <consortium name="The Broad Institute Genome Sequencing Platform"/>
            <person name="Cuomo C."/>
            <person name="Litvintseva A."/>
            <person name="Chen Y."/>
            <person name="Heitman J."/>
            <person name="Sun S."/>
            <person name="Springer D."/>
            <person name="Dromer F."/>
            <person name="Young S.K."/>
            <person name="Zeng Q."/>
            <person name="Gargeya S."/>
            <person name="Fitzgerald M."/>
            <person name="Abouelleil A."/>
            <person name="Alvarado L."/>
            <person name="Berlin A.M."/>
            <person name="Chapman S.B."/>
            <person name="Dewar J."/>
            <person name="Goldberg J."/>
            <person name="Griggs A."/>
            <person name="Gujja S."/>
            <person name="Hansen M."/>
            <person name="Howarth C."/>
            <person name="Imamovic A."/>
            <person name="Larimer J."/>
            <person name="McCowan C."/>
            <person name="Murphy C."/>
            <person name="Pearson M."/>
            <person name="Priest M."/>
            <person name="Roberts A."/>
            <person name="Saif S."/>
            <person name="Shea T."/>
            <person name="Sykes S."/>
            <person name="Wortman J."/>
            <person name="Nusbaum C."/>
            <person name="Birren B."/>
        </authorList>
    </citation>
    <scope>NUCLEOTIDE SEQUENCE [LARGE SCALE GENOMIC DNA]</scope>
    <source>
        <strain evidence="1">CBS 10117</strain>
    </source>
</reference>
<evidence type="ECO:0000313" key="1">
    <source>
        <dbReference type="EMBL" id="OBR82707.1"/>
    </source>
</evidence>
<reference evidence="2" key="3">
    <citation type="submission" date="2024-02" db="EMBL/GenBank/DDBJ databases">
        <title>Comparative genomics of Cryptococcus and Kwoniella reveals pathogenesis evolution and contrasting modes of karyotype evolution via chromosome fusion or intercentromeric recombination.</title>
        <authorList>
            <person name="Coelho M.A."/>
            <person name="David-Palma M."/>
            <person name="Shea T."/>
            <person name="Bowers K."/>
            <person name="McGinley-Smith S."/>
            <person name="Mohammad A.W."/>
            <person name="Gnirke A."/>
            <person name="Yurkov A.M."/>
            <person name="Nowrousian M."/>
            <person name="Sun S."/>
            <person name="Cuomo C.A."/>
            <person name="Heitman J."/>
        </authorList>
    </citation>
    <scope>NUCLEOTIDE SEQUENCE</scope>
    <source>
        <strain evidence="2">CBS 10117</strain>
    </source>
</reference>
<dbReference type="GeneID" id="28971173"/>
<protein>
    <submittedName>
        <fullName evidence="1">Uncharacterized protein</fullName>
    </submittedName>
</protein>
<dbReference type="RefSeq" id="XP_018260549.1">
    <property type="nucleotide sequence ID" value="XM_018410739.1"/>
</dbReference>
<keyword evidence="3" id="KW-1185">Reference proteome</keyword>
<evidence type="ECO:0000313" key="3">
    <source>
        <dbReference type="Proteomes" id="UP000078595"/>
    </source>
</evidence>
<dbReference type="EMBL" id="CP144540">
    <property type="protein sequence ID" value="WWC65582.1"/>
    <property type="molecule type" value="Genomic_DNA"/>
</dbReference>
<organism evidence="1">
    <name type="scientific">Kwoniella dejecticola CBS 10117</name>
    <dbReference type="NCBI Taxonomy" id="1296121"/>
    <lineage>
        <taxon>Eukaryota</taxon>
        <taxon>Fungi</taxon>
        <taxon>Dikarya</taxon>
        <taxon>Basidiomycota</taxon>
        <taxon>Agaricomycotina</taxon>
        <taxon>Tremellomycetes</taxon>
        <taxon>Tremellales</taxon>
        <taxon>Cryptococcaceae</taxon>
        <taxon>Kwoniella</taxon>
    </lineage>
</organism>
<proteinExistence type="predicted"/>
<sequence>MSHSDQDIVYLTPDEQEHLPNAKEPLMRSLAEQITVVEVKKGYEALDISQDSLSPAVHQSNLRWTYSTIVFDLEDSVSPEVNTMVNNAKIGQHPITDGFLAQATASPAARFVEYRPGLRNKLYSLAWGTASDKSTTDMSRFTGRREMNYSTPTYFSHVTLNRITDTIDRTGTEQDKKLVQDALEEASRSYRALPQDKYPVEPYFILCNTIDLPLPLLVKNGSKDVRINVHAVSILKSNAYE</sequence>